<dbReference type="Proteomes" id="UP000694920">
    <property type="component" value="Unplaced"/>
</dbReference>
<feature type="transmembrane region" description="Helical" evidence="2">
    <location>
        <begin position="353"/>
        <end position="373"/>
    </location>
</feature>
<keyword evidence="2" id="KW-0812">Transmembrane</keyword>
<dbReference type="InterPro" id="IPR022048">
    <property type="entry name" value="Envelope_fusion-like"/>
</dbReference>
<sequence>MAIVQIEYGLSLERWIRNLQIHVNDYTNCLRTLVSAIYFAKLGMIHPELISPKRISEIAEKVRKLNPDSEFPVPRGEIRSEELAAISSIRVGHAENRLIFELRIPLLMRTHFTTYKMHPCSVLQKYDERDDQFAYIIPKNPYLTISSDHELYMTTDDMYMTHCKQSRHYQICSPNQPLFRTISQPTCESSLLTAPTQEALSSCDIRLTSTLDPVWIYLNVLKGWLYSTAVSEPLKLICDGNLTETIPLGGAGILQVRPGCSARTTYISLTGIEIIKDAEQYFYTPSVSLEVSNLIPEIRELYRQNHGEPAQHLNPGQSVGTKYKQRETSLNQLVTELNEMETHHRERTVHRPLLYSAIGGTALLTIAITLYLFKIQTMRACAQAIRCCRPKRKYDPESASEQTPSDESATQQTPPPVVPKRTLPAQ</sequence>
<protein>
    <submittedName>
        <fullName evidence="4">Uncharacterized protein LOC112495458</fullName>
    </submittedName>
</protein>
<proteinExistence type="predicted"/>
<evidence type="ECO:0000313" key="4">
    <source>
        <dbReference type="RefSeq" id="XP_024947847.1"/>
    </source>
</evidence>
<reference evidence="4" key="1">
    <citation type="submission" date="2025-08" db="UniProtKB">
        <authorList>
            <consortium name="RefSeq"/>
        </authorList>
    </citation>
    <scope>IDENTIFICATION</scope>
</reference>
<feature type="compositionally biased region" description="Polar residues" evidence="1">
    <location>
        <begin position="399"/>
        <end position="412"/>
    </location>
</feature>
<name>A0AAJ7RVC7_CEPCN</name>
<dbReference type="KEGG" id="ccin:112495458"/>
<evidence type="ECO:0000313" key="3">
    <source>
        <dbReference type="Proteomes" id="UP000694920"/>
    </source>
</evidence>
<gene>
    <name evidence="4" type="primary">LOC112495458</name>
</gene>
<evidence type="ECO:0000256" key="1">
    <source>
        <dbReference type="SAM" id="MobiDB-lite"/>
    </source>
</evidence>
<keyword evidence="2" id="KW-1133">Transmembrane helix</keyword>
<dbReference type="Pfam" id="PF12259">
    <property type="entry name" value="Baculo_F"/>
    <property type="match status" value="1"/>
</dbReference>
<feature type="region of interest" description="Disordered" evidence="1">
    <location>
        <begin position="392"/>
        <end position="426"/>
    </location>
</feature>
<dbReference type="AlphaFoldDB" id="A0AAJ7RVC7"/>
<accession>A0AAJ7RVC7</accession>
<keyword evidence="2" id="KW-0472">Membrane</keyword>
<dbReference type="GeneID" id="112495458"/>
<keyword evidence="3" id="KW-1185">Reference proteome</keyword>
<dbReference type="RefSeq" id="XP_024947847.1">
    <property type="nucleotide sequence ID" value="XM_025092079.1"/>
</dbReference>
<evidence type="ECO:0000256" key="2">
    <source>
        <dbReference type="SAM" id="Phobius"/>
    </source>
</evidence>
<organism evidence="3 4">
    <name type="scientific">Cephus cinctus</name>
    <name type="common">Wheat stem sawfly</name>
    <dbReference type="NCBI Taxonomy" id="211228"/>
    <lineage>
        <taxon>Eukaryota</taxon>
        <taxon>Metazoa</taxon>
        <taxon>Ecdysozoa</taxon>
        <taxon>Arthropoda</taxon>
        <taxon>Hexapoda</taxon>
        <taxon>Insecta</taxon>
        <taxon>Pterygota</taxon>
        <taxon>Neoptera</taxon>
        <taxon>Endopterygota</taxon>
        <taxon>Hymenoptera</taxon>
        <taxon>Cephoidea</taxon>
        <taxon>Cephidae</taxon>
        <taxon>Cephus</taxon>
    </lineage>
</organism>